<dbReference type="Gene3D" id="2.130.10.10">
    <property type="entry name" value="YVTN repeat-like/Quinoprotein amine dehydrogenase"/>
    <property type="match status" value="3"/>
</dbReference>
<dbReference type="GO" id="GO:0000462">
    <property type="term" value="P:maturation of SSU-rRNA from tricistronic rRNA transcript (SSU-rRNA, 5.8S rRNA, LSU-rRNA)"/>
    <property type="evidence" value="ECO:0007669"/>
    <property type="project" value="InterPro"/>
</dbReference>
<sequence length="662" mass="73462">MKRAAPTNDSEEVPSKLKYRVHRVRFFQPETKAVNVLAYEKSTKKLAVVRSDFSIEIWNLKFTPCVEGVILGDLNNSIEAAVWHGKRLFTAGLNGHITEYNLAKLQPKYSVAVTSGPAWCLAENHQQTHIAAGTEQGYVCIFEIADDGLNFFKTLNKQEGRILCLAWHKDGDIIVTGSSDLIRIWNVKSGHVIDRISVGRMQKNRETLVWCLTVTSDFTIISGDSCGRTSFWDGATATLISSSRVHNADVLTLCLSEDEKSVYVAGVDPLVVEFTRIGQSQKWVKSLQRTNHTHDVRALACAKDWIVSGGMDTYLAISSRTSLTKHLSFERSAVQLASASGHLVLNGESHLELWQLGSSGSQEGAPGEALPLSTRPALLAHVRPRQGTRFHCAAVSPDCQWLAGSTADRVLLYRVNLEGDGRAPSFEKVAPLMDELGPARFLLFTEDCRRLLVFSIHGAVQVFQLGMPPTLLHTIPAAPDATTHVYMACLCSGKFFATADNESNVVVYSLQSYEVVCRLPQRSSLPTAMRFAPKSCDLVVVFSDNQVIEFDVEQGAYTNWCQQMHSAGSLTLKTRSPLTGLTFDPKNQGVFFLYNDHELFLIDKKKVLTKAKVGSQSLRRSLEFKWLAMFDSLEDDMVAVEVPPSQLLKHLPPPLWQKKYGT</sequence>
<dbReference type="PANTHER" id="PTHR44163:SF1">
    <property type="entry name" value="U3 SMALL NUCLEOLAR RNA-ASSOCIATED PROTEIN 4 HOMOLOG"/>
    <property type="match status" value="1"/>
</dbReference>
<reference evidence="1" key="1">
    <citation type="submission" date="2019-12" db="EMBL/GenBank/DDBJ databases">
        <title>An insight into the sialome of adult female Ixodes ricinus ticks feeding for 6 days.</title>
        <authorList>
            <person name="Perner J."/>
            <person name="Ribeiro J.M.C."/>
        </authorList>
    </citation>
    <scope>NUCLEOTIDE SEQUENCE</scope>
    <source>
        <strain evidence="1">Semi-engorged</strain>
        <tissue evidence="1">Salivary glands</tissue>
    </source>
</reference>
<accession>A0A6B0VEY7</accession>
<organism evidence="1">
    <name type="scientific">Ixodes ricinus</name>
    <name type="common">Common tick</name>
    <name type="synonym">Acarus ricinus</name>
    <dbReference type="NCBI Taxonomy" id="34613"/>
    <lineage>
        <taxon>Eukaryota</taxon>
        <taxon>Metazoa</taxon>
        <taxon>Ecdysozoa</taxon>
        <taxon>Arthropoda</taxon>
        <taxon>Chelicerata</taxon>
        <taxon>Arachnida</taxon>
        <taxon>Acari</taxon>
        <taxon>Parasitiformes</taxon>
        <taxon>Ixodida</taxon>
        <taxon>Ixodoidea</taxon>
        <taxon>Ixodidae</taxon>
        <taxon>Ixodinae</taxon>
        <taxon>Ixodes</taxon>
    </lineage>
</organism>
<dbReference type="GO" id="GO:0030686">
    <property type="term" value="C:90S preribosome"/>
    <property type="evidence" value="ECO:0007669"/>
    <property type="project" value="InterPro"/>
</dbReference>
<dbReference type="AlphaFoldDB" id="A0A6B0VEY7"/>
<dbReference type="SUPFAM" id="SSF50978">
    <property type="entry name" value="WD40 repeat-like"/>
    <property type="match status" value="1"/>
</dbReference>
<name>A0A6B0VEY7_IXORI</name>
<dbReference type="PANTHER" id="PTHR44163">
    <property type="entry name" value="U3 SMALL NUCLEOLAR RNA-ASSOCIATED PROTEIN 4 HOMOLOG"/>
    <property type="match status" value="1"/>
</dbReference>
<dbReference type="SMART" id="SM00320">
    <property type="entry name" value="WD40"/>
    <property type="match status" value="10"/>
</dbReference>
<protein>
    <submittedName>
        <fullName evidence="1">Putative u3 small nucleolar rna-associated protein 4</fullName>
    </submittedName>
</protein>
<dbReference type="InterPro" id="IPR015943">
    <property type="entry name" value="WD40/YVTN_repeat-like_dom_sf"/>
</dbReference>
<dbReference type="GO" id="GO:0032040">
    <property type="term" value="C:small-subunit processome"/>
    <property type="evidence" value="ECO:0007669"/>
    <property type="project" value="TreeGrafter"/>
</dbReference>
<dbReference type="Pfam" id="PF00400">
    <property type="entry name" value="WD40"/>
    <property type="match status" value="1"/>
</dbReference>
<dbReference type="InterPro" id="IPR046351">
    <property type="entry name" value="UTP4"/>
</dbReference>
<dbReference type="EMBL" id="GIFC01018311">
    <property type="protein sequence ID" value="MXV00395.1"/>
    <property type="molecule type" value="Transcribed_RNA"/>
</dbReference>
<proteinExistence type="predicted"/>
<dbReference type="InterPro" id="IPR036322">
    <property type="entry name" value="WD40_repeat_dom_sf"/>
</dbReference>
<evidence type="ECO:0000313" key="1">
    <source>
        <dbReference type="EMBL" id="MXV00395.1"/>
    </source>
</evidence>
<dbReference type="InterPro" id="IPR001680">
    <property type="entry name" value="WD40_rpt"/>
</dbReference>
<dbReference type="GO" id="GO:0003723">
    <property type="term" value="F:RNA binding"/>
    <property type="evidence" value="ECO:0007669"/>
    <property type="project" value="TreeGrafter"/>
</dbReference>
<dbReference type="GO" id="GO:0034455">
    <property type="term" value="C:t-UTP complex"/>
    <property type="evidence" value="ECO:0007669"/>
    <property type="project" value="TreeGrafter"/>
</dbReference>
<dbReference type="SUPFAM" id="SSF82171">
    <property type="entry name" value="DPP6 N-terminal domain-like"/>
    <property type="match status" value="1"/>
</dbReference>